<dbReference type="AlphaFoldDB" id="A0A9N9DW25"/>
<reference evidence="1" key="1">
    <citation type="submission" date="2021-06" db="EMBL/GenBank/DDBJ databases">
        <authorList>
            <person name="Kallberg Y."/>
            <person name="Tangrot J."/>
            <person name="Rosling A."/>
        </authorList>
    </citation>
    <scope>NUCLEOTIDE SEQUENCE</scope>
    <source>
        <strain evidence="1">UK204</strain>
    </source>
</reference>
<name>A0A9N9DW25_9GLOM</name>
<evidence type="ECO:0000313" key="1">
    <source>
        <dbReference type="EMBL" id="CAG8650125.1"/>
    </source>
</evidence>
<protein>
    <submittedName>
        <fullName evidence="1">3536_t:CDS:1</fullName>
    </submittedName>
</protein>
<proteinExistence type="predicted"/>
<dbReference type="EMBL" id="CAJVPQ010004379">
    <property type="protein sequence ID" value="CAG8650125.1"/>
    <property type="molecule type" value="Genomic_DNA"/>
</dbReference>
<feature type="non-terminal residue" evidence="1">
    <location>
        <position position="52"/>
    </location>
</feature>
<evidence type="ECO:0000313" key="2">
    <source>
        <dbReference type="Proteomes" id="UP000789570"/>
    </source>
</evidence>
<dbReference type="Proteomes" id="UP000789570">
    <property type="component" value="Unassembled WGS sequence"/>
</dbReference>
<keyword evidence="2" id="KW-1185">Reference proteome</keyword>
<gene>
    <name evidence="1" type="ORF">FCALED_LOCUS11022</name>
</gene>
<sequence length="52" mass="6219">MNTENMYEELLEHIQEEELEEEELSRILTLLIRLLELLQLGKKMAEETLCTL</sequence>
<comment type="caution">
    <text evidence="1">The sequence shown here is derived from an EMBL/GenBank/DDBJ whole genome shotgun (WGS) entry which is preliminary data.</text>
</comment>
<accession>A0A9N9DW25</accession>
<organism evidence="1 2">
    <name type="scientific">Funneliformis caledonium</name>
    <dbReference type="NCBI Taxonomy" id="1117310"/>
    <lineage>
        <taxon>Eukaryota</taxon>
        <taxon>Fungi</taxon>
        <taxon>Fungi incertae sedis</taxon>
        <taxon>Mucoromycota</taxon>
        <taxon>Glomeromycotina</taxon>
        <taxon>Glomeromycetes</taxon>
        <taxon>Glomerales</taxon>
        <taxon>Glomeraceae</taxon>
        <taxon>Funneliformis</taxon>
    </lineage>
</organism>